<keyword evidence="1" id="KW-0472">Membrane</keyword>
<dbReference type="Proteomes" id="UP000268192">
    <property type="component" value="Chromosome"/>
</dbReference>
<feature type="transmembrane region" description="Helical" evidence="1">
    <location>
        <begin position="330"/>
        <end position="346"/>
    </location>
</feature>
<dbReference type="InterPro" id="IPR025291">
    <property type="entry name" value="DUF4153"/>
</dbReference>
<reference evidence="2 3" key="1">
    <citation type="submission" date="2018-09" db="EMBL/GenBank/DDBJ databases">
        <title>Marinorhizobium profundi gen. nov., sp. nov., isolated from a deep-sea sediment sample from the New Britain Trench and proposal of Marinorhizobiaceae fam. nov. in the order Rhizobiales of the class Alphaproteobacteria.</title>
        <authorList>
            <person name="Cao J."/>
        </authorList>
    </citation>
    <scope>NUCLEOTIDE SEQUENCE [LARGE SCALE GENOMIC DNA]</scope>
    <source>
        <strain evidence="2 3">WS11</strain>
    </source>
</reference>
<dbReference type="RefSeq" id="WP_126010504.1">
    <property type="nucleotide sequence ID" value="NZ_CP032509.1"/>
</dbReference>
<keyword evidence="1" id="KW-0812">Transmembrane</keyword>
<dbReference type="Pfam" id="PF13687">
    <property type="entry name" value="DUF4153"/>
    <property type="match status" value="1"/>
</dbReference>
<dbReference type="OrthoDB" id="9812996at2"/>
<gene>
    <name evidence="2" type="ORF">D5400_13670</name>
</gene>
<feature type="transmembrane region" description="Helical" evidence="1">
    <location>
        <begin position="117"/>
        <end position="136"/>
    </location>
</feature>
<sequence>MTSVEQNQSSTGPRKGWGSVIGEMFDGTLKALRRFPVVALLLVLITIEANGRVGEWWPLFWGDRGFAYPLTVATIAALAVCLSLQSRRLGRLPELLLTGSAALLAFCLIEWKEAVRLYEQTFVVALAGLVLVGPFLQRGSSESFWLFVVRFLFAGLLGLLALLLFAGGFSAILASLTYLFGIAVPEQVYGHVWATVGCFAAPLFALGQLPAATDFDTPEDAPIPVRRGMQVLGDYVAAPLLIIYAVLLHIYAATIILSGDWPAGQVGWLVLTFGVCLFAALMVIHPFLSSARPPTRLLLRWWPVMLPVPLLLLLLATWQRISVYGVTPDRYLLVLFGVVTAATLLAQLRPSLRGDIRVIAALPVLALLVTSFGPQGAVSISIESQSERFRAMVADPPFTPEENAEALDILGYLEVAGGLGAVEPEALPSSAEAGTGLSRRIAVAYGLDPTLRTTGEAGQFSRSFQTSGVIATDDYDILIVDFSAYRGTTARNWSVPGLSQPLSISLRDNSLTLSIGGETVVFDVPVDTLLEMEDGTPSEAAEIKLSSQARQISIQPNYVTFDRFDEPSLVTIGGVLLFRLSDWSSDGPAQR</sequence>
<feature type="transmembrane region" description="Helical" evidence="1">
    <location>
        <begin position="192"/>
        <end position="211"/>
    </location>
</feature>
<keyword evidence="1" id="KW-1133">Transmembrane helix</keyword>
<feature type="transmembrane region" description="Helical" evidence="1">
    <location>
        <begin position="232"/>
        <end position="256"/>
    </location>
</feature>
<feature type="transmembrane region" description="Helical" evidence="1">
    <location>
        <begin position="148"/>
        <end position="180"/>
    </location>
</feature>
<evidence type="ECO:0000256" key="1">
    <source>
        <dbReference type="SAM" id="Phobius"/>
    </source>
</evidence>
<name>A0A3S9B5E2_9HYPH</name>
<keyword evidence="3" id="KW-1185">Reference proteome</keyword>
<feature type="transmembrane region" description="Helical" evidence="1">
    <location>
        <begin position="268"/>
        <end position="288"/>
    </location>
</feature>
<dbReference type="AlphaFoldDB" id="A0A3S9B5E2"/>
<dbReference type="KEGG" id="abaw:D5400_13670"/>
<feature type="transmembrane region" description="Helical" evidence="1">
    <location>
        <begin position="35"/>
        <end position="54"/>
    </location>
</feature>
<organism evidence="2 3">
    <name type="scientific">Georhizobium profundi</name>
    <dbReference type="NCBI Taxonomy" id="2341112"/>
    <lineage>
        <taxon>Bacteria</taxon>
        <taxon>Pseudomonadati</taxon>
        <taxon>Pseudomonadota</taxon>
        <taxon>Alphaproteobacteria</taxon>
        <taxon>Hyphomicrobiales</taxon>
        <taxon>Rhizobiaceae</taxon>
        <taxon>Georhizobium</taxon>
    </lineage>
</organism>
<evidence type="ECO:0000313" key="3">
    <source>
        <dbReference type="Proteomes" id="UP000268192"/>
    </source>
</evidence>
<feature type="transmembrane region" description="Helical" evidence="1">
    <location>
        <begin position="300"/>
        <end position="318"/>
    </location>
</feature>
<dbReference type="EMBL" id="CP032509">
    <property type="protein sequence ID" value="AZN72185.1"/>
    <property type="molecule type" value="Genomic_DNA"/>
</dbReference>
<proteinExistence type="predicted"/>
<protein>
    <submittedName>
        <fullName evidence="2">DUF4153 domain-containing protein</fullName>
    </submittedName>
</protein>
<evidence type="ECO:0000313" key="2">
    <source>
        <dbReference type="EMBL" id="AZN72185.1"/>
    </source>
</evidence>
<feature type="transmembrane region" description="Helical" evidence="1">
    <location>
        <begin position="66"/>
        <end position="85"/>
    </location>
</feature>
<accession>A0A3S9B5E2</accession>
<feature type="transmembrane region" description="Helical" evidence="1">
    <location>
        <begin position="358"/>
        <end position="378"/>
    </location>
</feature>